<dbReference type="InterPro" id="IPR001509">
    <property type="entry name" value="Epimerase_deHydtase"/>
</dbReference>
<organism evidence="3 4">
    <name type="scientific">Euzebya pacifica</name>
    <dbReference type="NCBI Taxonomy" id="1608957"/>
    <lineage>
        <taxon>Bacteria</taxon>
        <taxon>Bacillati</taxon>
        <taxon>Actinomycetota</taxon>
        <taxon>Nitriliruptoria</taxon>
        <taxon>Euzebyales</taxon>
    </lineage>
</organism>
<dbReference type="EMBL" id="CP031165">
    <property type="protein sequence ID" value="AXV05899.1"/>
    <property type="molecule type" value="Genomic_DNA"/>
</dbReference>
<dbReference type="GO" id="GO:0005737">
    <property type="term" value="C:cytoplasm"/>
    <property type="evidence" value="ECO:0007669"/>
    <property type="project" value="TreeGrafter"/>
</dbReference>
<protein>
    <submittedName>
        <fullName evidence="3">Putative reductase</fullName>
    </submittedName>
</protein>
<evidence type="ECO:0000313" key="4">
    <source>
        <dbReference type="Proteomes" id="UP000264006"/>
    </source>
</evidence>
<dbReference type="GO" id="GO:0004029">
    <property type="term" value="F:aldehyde dehydrogenase (NAD+) activity"/>
    <property type="evidence" value="ECO:0007669"/>
    <property type="project" value="TreeGrafter"/>
</dbReference>
<keyword evidence="4" id="KW-1185">Reference proteome</keyword>
<evidence type="ECO:0000259" key="2">
    <source>
        <dbReference type="Pfam" id="PF01370"/>
    </source>
</evidence>
<proteinExistence type="predicted"/>
<reference evidence="3 4" key="1">
    <citation type="submission" date="2018-09" db="EMBL/GenBank/DDBJ databases">
        <title>Complete genome sequence of Euzebya sp. DY32-46 isolated from seawater of Pacific Ocean.</title>
        <authorList>
            <person name="Xu L."/>
            <person name="Wu Y.-H."/>
            <person name="Xu X.-W."/>
        </authorList>
    </citation>
    <scope>NUCLEOTIDE SEQUENCE [LARGE SCALE GENOMIC DNA]</scope>
    <source>
        <strain evidence="3 4">DY32-46</strain>
    </source>
</reference>
<dbReference type="InterPro" id="IPR036291">
    <property type="entry name" value="NAD(P)-bd_dom_sf"/>
</dbReference>
<dbReference type="Proteomes" id="UP000264006">
    <property type="component" value="Chromosome"/>
</dbReference>
<dbReference type="PANTHER" id="PTHR48079:SF6">
    <property type="entry name" value="NAD(P)-BINDING DOMAIN-CONTAINING PROTEIN-RELATED"/>
    <property type="match status" value="1"/>
</dbReference>
<sequence>MRLLVLGGTSFVGRAVVEDALARGWSVTTLNRGHGVDVPGVDARRGDRRDAGGLSSLVDGEWDVVVDTWSSAPAVVERAATALSDRVGRYVFVSSRSVYAWAPPAGADESAPLVEVGAGEMGEEADPPYPQAKRAAEVAVEEALGDRSLLVRAGLILGPWENVGRLPWWLQRIARGGPVVAPGPADLPLQLIDARDLARWILDAAVAGRSGPHDLVSPSGHATMGQLLAACVVATGSDAALRWVEPDVVLAAEVAPWTELPIWLPPGEAHDAMHRSDVSRALATGLACRPVEETVADTWTWLESLDGPPEQRTDRPPVGLPEDKEAALLA</sequence>
<evidence type="ECO:0000256" key="1">
    <source>
        <dbReference type="SAM" id="MobiDB-lite"/>
    </source>
</evidence>
<evidence type="ECO:0000313" key="3">
    <source>
        <dbReference type="EMBL" id="AXV05899.1"/>
    </source>
</evidence>
<gene>
    <name evidence="3" type="ORF">DVS28_a1199</name>
</gene>
<dbReference type="SUPFAM" id="SSF51735">
    <property type="entry name" value="NAD(P)-binding Rossmann-fold domains"/>
    <property type="match status" value="1"/>
</dbReference>
<dbReference type="KEGG" id="euz:DVS28_a1199"/>
<feature type="domain" description="NAD-dependent epimerase/dehydratase" evidence="2">
    <location>
        <begin position="4"/>
        <end position="212"/>
    </location>
</feature>
<dbReference type="OrthoDB" id="7941246at2"/>
<dbReference type="Gene3D" id="3.40.50.720">
    <property type="entry name" value="NAD(P)-binding Rossmann-like Domain"/>
    <property type="match status" value="1"/>
</dbReference>
<accession>A0A346XUK2</accession>
<dbReference type="PANTHER" id="PTHR48079">
    <property type="entry name" value="PROTEIN YEEZ"/>
    <property type="match status" value="1"/>
</dbReference>
<dbReference type="RefSeq" id="WP_114594019.1">
    <property type="nucleotide sequence ID" value="NZ_CP031165.1"/>
</dbReference>
<dbReference type="Pfam" id="PF01370">
    <property type="entry name" value="Epimerase"/>
    <property type="match status" value="1"/>
</dbReference>
<dbReference type="InterPro" id="IPR051783">
    <property type="entry name" value="NAD(P)-dependent_oxidoreduct"/>
</dbReference>
<feature type="region of interest" description="Disordered" evidence="1">
    <location>
        <begin position="304"/>
        <end position="330"/>
    </location>
</feature>
<name>A0A346XUK2_9ACTN</name>
<feature type="compositionally biased region" description="Basic and acidic residues" evidence="1">
    <location>
        <begin position="309"/>
        <end position="330"/>
    </location>
</feature>
<dbReference type="AlphaFoldDB" id="A0A346XUK2"/>